<evidence type="ECO:0000259" key="1">
    <source>
        <dbReference type="Pfam" id="PF21805"/>
    </source>
</evidence>
<dbReference type="EMBL" id="CP009285">
    <property type="protein sequence ID" value="AIQ56248.1"/>
    <property type="molecule type" value="Genomic_DNA"/>
</dbReference>
<reference evidence="2" key="1">
    <citation type="submission" date="2014-08" db="EMBL/GenBank/DDBJ databases">
        <title>Comparative genomics of the Paenibacillus odorifer group.</title>
        <authorList>
            <person name="den Bakker H.C."/>
            <person name="Tsai Y.-C.Y.-C."/>
            <person name="Martin N."/>
            <person name="Korlach J."/>
            <person name="Wiedmann M."/>
        </authorList>
    </citation>
    <scope>NUCLEOTIDE SEQUENCE [LARGE SCALE GENOMIC DNA]</scope>
    <source>
        <strain evidence="2">DSM 13188</strain>
    </source>
</reference>
<dbReference type="HOGENOM" id="CLU_110620_1_1_9"/>
<protein>
    <recommendedName>
        <fullName evidence="1">Imm-5-like domain-containing protein</fullName>
    </recommendedName>
</protein>
<proteinExistence type="predicted"/>
<organism evidence="2 3">
    <name type="scientific">Paenibacillus borealis</name>
    <dbReference type="NCBI Taxonomy" id="160799"/>
    <lineage>
        <taxon>Bacteria</taxon>
        <taxon>Bacillati</taxon>
        <taxon>Bacillota</taxon>
        <taxon>Bacilli</taxon>
        <taxon>Bacillales</taxon>
        <taxon>Paenibacillaceae</taxon>
        <taxon>Paenibacillus</taxon>
    </lineage>
</organism>
<feature type="domain" description="Imm-5-like" evidence="1">
    <location>
        <begin position="15"/>
        <end position="143"/>
    </location>
</feature>
<name>A0A089LAR7_PAEBO</name>
<evidence type="ECO:0000313" key="2">
    <source>
        <dbReference type="EMBL" id="AIQ56248.1"/>
    </source>
</evidence>
<dbReference type="Pfam" id="PF21805">
    <property type="entry name" value="Imm5_like"/>
    <property type="match status" value="1"/>
</dbReference>
<dbReference type="OrthoDB" id="166981at2"/>
<dbReference type="AlphaFoldDB" id="A0A089LAR7"/>
<dbReference type="InterPro" id="IPR048667">
    <property type="entry name" value="Imm5-like"/>
</dbReference>
<keyword evidence="3" id="KW-1185">Reference proteome</keyword>
<dbReference type="Proteomes" id="UP000029518">
    <property type="component" value="Chromosome"/>
</dbReference>
<evidence type="ECO:0000313" key="3">
    <source>
        <dbReference type="Proteomes" id="UP000029518"/>
    </source>
</evidence>
<dbReference type="KEGG" id="pbd:PBOR_04220"/>
<sequence length="147" mass="15236">MAAGGLDKSIAELAGTSNHTVLAVWAADCAERVLPYLEAACPEDKRPRQAVEAARAWVRGELKMIAARQAAFAAHSAARDAGPAEACAAARAAGHAAATAHVATHAVHAATYAVKAVHAAAAPAGAELAVTQEREWQYRHLAQLNEE</sequence>
<gene>
    <name evidence="2" type="ORF">PBOR_04220</name>
</gene>
<accession>A0A089LAR7</accession>